<dbReference type="InParanoid" id="A0A6C2YQM8"/>
<proteinExistence type="predicted"/>
<dbReference type="Pfam" id="PF18894">
    <property type="entry name" value="PhageMetallopep"/>
    <property type="match status" value="1"/>
</dbReference>
<evidence type="ECO:0000313" key="3">
    <source>
        <dbReference type="EMBL" id="VIP03950.1"/>
    </source>
</evidence>
<dbReference type="EMBL" id="LR586016">
    <property type="protein sequence ID" value="VIP03950.1"/>
    <property type="molecule type" value="Genomic_DNA"/>
</dbReference>
<evidence type="ECO:0000313" key="4">
    <source>
        <dbReference type="Proteomes" id="UP000464378"/>
    </source>
</evidence>
<name>A0A6C2YQM8_9BACT</name>
<protein>
    <recommendedName>
        <fullName evidence="2">Putative phage metallopeptidase domain-containing protein</fullName>
    </recommendedName>
</protein>
<dbReference type="KEGG" id="tim:GMBLW1_52430"/>
<keyword evidence="4" id="KW-1185">Reference proteome</keyword>
<feature type="compositionally biased region" description="Acidic residues" evidence="1">
    <location>
        <begin position="163"/>
        <end position="177"/>
    </location>
</feature>
<feature type="region of interest" description="Disordered" evidence="1">
    <location>
        <begin position="156"/>
        <end position="187"/>
    </location>
</feature>
<dbReference type="InterPro" id="IPR043998">
    <property type="entry name" value="Put_Metallopep"/>
</dbReference>
<accession>A0A6C2YQM8</accession>
<evidence type="ECO:0000259" key="2">
    <source>
        <dbReference type="Pfam" id="PF18894"/>
    </source>
</evidence>
<evidence type="ECO:0000256" key="1">
    <source>
        <dbReference type="SAM" id="MobiDB-lite"/>
    </source>
</evidence>
<dbReference type="Proteomes" id="UP000464378">
    <property type="component" value="Chromosome"/>
</dbReference>
<gene>
    <name evidence="3" type="ORF">GMBLW1_52430</name>
</gene>
<sequence>MSIEIASRDGDHRALYEFMDHQIANYHPHLAEAHIILGFHFGWKADADGRIRLIQVTRPTPLVTAISRFEDVDFVILFNVDSFRTMTPTQRLALLDEGLCHCRGGLDRTGLESPYRVVKPDFLGFIENVRRYGAWRADLMLTRNAFGGEEVGLFSDIGNELPAPDEDEEDSEDDDNDGGFAGEVSHG</sequence>
<feature type="domain" description="Putative phage metallopeptidase" evidence="2">
    <location>
        <begin position="14"/>
        <end position="137"/>
    </location>
</feature>
<dbReference type="RefSeq" id="WP_162659093.1">
    <property type="nucleotide sequence ID" value="NZ_LR593887.1"/>
</dbReference>
<reference evidence="3" key="1">
    <citation type="submission" date="2019-04" db="EMBL/GenBank/DDBJ databases">
        <authorList>
            <consortium name="Science for Life Laboratories"/>
        </authorList>
    </citation>
    <scope>NUCLEOTIDE SEQUENCE</scope>
    <source>
        <strain evidence="3">MBLW1</strain>
    </source>
</reference>
<organism evidence="3">
    <name type="scientific">Tuwongella immobilis</name>
    <dbReference type="NCBI Taxonomy" id="692036"/>
    <lineage>
        <taxon>Bacteria</taxon>
        <taxon>Pseudomonadati</taxon>
        <taxon>Planctomycetota</taxon>
        <taxon>Planctomycetia</taxon>
        <taxon>Gemmatales</taxon>
        <taxon>Gemmataceae</taxon>
        <taxon>Tuwongella</taxon>
    </lineage>
</organism>
<dbReference type="AlphaFoldDB" id="A0A6C2YQM8"/>
<dbReference type="EMBL" id="LR593887">
    <property type="protein sequence ID" value="VTS05267.1"/>
    <property type="molecule type" value="Genomic_DNA"/>
</dbReference>